<dbReference type="AlphaFoldDB" id="F7VAT9"/>
<dbReference type="EMBL" id="BABS01000009">
    <property type="protein sequence ID" value="GAA07484.1"/>
    <property type="molecule type" value="Genomic_DNA"/>
</dbReference>
<accession>F7VAT9</accession>
<evidence type="ECO:0000313" key="2">
    <source>
        <dbReference type="Proteomes" id="UP000004319"/>
    </source>
</evidence>
<dbReference type="Proteomes" id="UP000004319">
    <property type="component" value="Unassembled WGS sequence"/>
</dbReference>
<comment type="caution">
    <text evidence="1">The sequence shown here is derived from an EMBL/GenBank/DDBJ whole genome shotgun (WGS) entry which is preliminary data.</text>
</comment>
<gene>
    <name evidence="1" type="ORF">ATPR_0488</name>
</gene>
<evidence type="ECO:0000313" key="1">
    <source>
        <dbReference type="EMBL" id="GAA07484.1"/>
    </source>
</evidence>
<name>F7VAT9_9PROT</name>
<proteinExistence type="predicted"/>
<protein>
    <submittedName>
        <fullName evidence="1">Uncharacterized protein</fullName>
    </submittedName>
</protein>
<reference evidence="1 2" key="1">
    <citation type="journal article" date="2011" name="Biochem. Biophys. Res. Commun.">
        <title>Increased number of Arginine-based salt bridges contributes to the thermotolerance of thermotolerant acetic acid bacteria, Acetobacter tropicalis SKU1100.</title>
        <authorList>
            <person name="Matsutani M."/>
            <person name="Hirakawa H."/>
            <person name="Nishikura M."/>
            <person name="Soemphol W."/>
            <person name="Ali I.A.I."/>
            <person name="Yakushi T."/>
            <person name="Matsushita K."/>
        </authorList>
    </citation>
    <scope>NUCLEOTIDE SEQUENCE [LARGE SCALE GENOMIC DNA]</scope>
    <source>
        <strain evidence="1 2">NBRC 101654</strain>
    </source>
</reference>
<sequence>MVAKPPGTHPDRCFKQPLKKMLCAFLPWTAGQNSDTITSGYFI</sequence>
<organism evidence="1 2">
    <name type="scientific">Acetobacter tropicalis NBRC 101654</name>
    <dbReference type="NCBI Taxonomy" id="749388"/>
    <lineage>
        <taxon>Bacteria</taxon>
        <taxon>Pseudomonadati</taxon>
        <taxon>Pseudomonadota</taxon>
        <taxon>Alphaproteobacteria</taxon>
        <taxon>Acetobacterales</taxon>
        <taxon>Acetobacteraceae</taxon>
        <taxon>Acetobacter</taxon>
    </lineage>
</organism>